<dbReference type="PANTHER" id="PTHR33048">
    <property type="entry name" value="PTH11-LIKE INTEGRAL MEMBRANE PROTEIN (AFU_ORTHOLOGUE AFUA_5G11245)"/>
    <property type="match status" value="1"/>
</dbReference>
<dbReference type="EMBL" id="KZ613895">
    <property type="protein sequence ID" value="PMD52845.1"/>
    <property type="molecule type" value="Genomic_DNA"/>
</dbReference>
<dbReference type="GeneID" id="36591989"/>
<evidence type="ECO:0000259" key="7">
    <source>
        <dbReference type="Pfam" id="PF20684"/>
    </source>
</evidence>
<evidence type="ECO:0000313" key="9">
    <source>
        <dbReference type="Proteomes" id="UP000235371"/>
    </source>
</evidence>
<gene>
    <name evidence="8" type="ORF">K444DRAFT_635787</name>
</gene>
<keyword evidence="9" id="KW-1185">Reference proteome</keyword>
<comment type="subcellular location">
    <subcellularLocation>
        <location evidence="1">Membrane</location>
        <topology evidence="1">Multi-pass membrane protein</topology>
    </subcellularLocation>
</comment>
<dbReference type="PANTHER" id="PTHR33048:SF47">
    <property type="entry name" value="INTEGRAL MEMBRANE PROTEIN-RELATED"/>
    <property type="match status" value="1"/>
</dbReference>
<evidence type="ECO:0000256" key="1">
    <source>
        <dbReference type="ARBA" id="ARBA00004141"/>
    </source>
</evidence>
<proteinExistence type="inferred from homology"/>
<feature type="transmembrane region" description="Helical" evidence="6">
    <location>
        <begin position="27"/>
        <end position="48"/>
    </location>
</feature>
<evidence type="ECO:0000256" key="4">
    <source>
        <dbReference type="ARBA" id="ARBA00023136"/>
    </source>
</evidence>
<evidence type="ECO:0000313" key="8">
    <source>
        <dbReference type="EMBL" id="PMD52845.1"/>
    </source>
</evidence>
<comment type="similarity">
    <text evidence="5">Belongs to the SAT4 family.</text>
</comment>
<keyword evidence="4 6" id="KW-0472">Membrane</keyword>
<evidence type="ECO:0000256" key="3">
    <source>
        <dbReference type="ARBA" id="ARBA00022989"/>
    </source>
</evidence>
<dbReference type="InterPro" id="IPR052337">
    <property type="entry name" value="SAT4-like"/>
</dbReference>
<dbReference type="RefSeq" id="XP_024729749.1">
    <property type="nucleotide sequence ID" value="XM_024883912.1"/>
</dbReference>
<evidence type="ECO:0000256" key="2">
    <source>
        <dbReference type="ARBA" id="ARBA00022692"/>
    </source>
</evidence>
<feature type="transmembrane region" description="Helical" evidence="6">
    <location>
        <begin position="90"/>
        <end position="108"/>
    </location>
</feature>
<organism evidence="8 9">
    <name type="scientific">Hyaloscypha bicolor E</name>
    <dbReference type="NCBI Taxonomy" id="1095630"/>
    <lineage>
        <taxon>Eukaryota</taxon>
        <taxon>Fungi</taxon>
        <taxon>Dikarya</taxon>
        <taxon>Ascomycota</taxon>
        <taxon>Pezizomycotina</taxon>
        <taxon>Leotiomycetes</taxon>
        <taxon>Helotiales</taxon>
        <taxon>Hyaloscyphaceae</taxon>
        <taxon>Hyaloscypha</taxon>
        <taxon>Hyaloscypha bicolor</taxon>
    </lineage>
</organism>
<accession>A0A2J6SPY7</accession>
<feature type="transmembrane region" description="Helical" evidence="6">
    <location>
        <begin position="164"/>
        <end position="187"/>
    </location>
</feature>
<dbReference type="GO" id="GO:0016020">
    <property type="term" value="C:membrane"/>
    <property type="evidence" value="ECO:0007669"/>
    <property type="project" value="UniProtKB-SubCell"/>
</dbReference>
<sequence>MSDLPAFPPPPGVTANFVNPPNISWQLNAFCLPFTGAATIFVAMRLYARAYVLRFLGLDDPIPYGYGVDLWNLTRGDVITFLKIDLGAFTTYYLGTLFVKLSILLFYLRINPDRVFRRLAYAIGAFEITYILISIGIQIFGCSPVARSWDFYIPGSCVNKKDYFYVQAVFNIVTDFATLLLPIRMCVRLQLPTRQKWMLGLTFAVGSFACIVSIVRLVTLLPAFHSINFTVFKVNIAAWCEVEINTGIICSSLPCLKPILNRHFPSLMKNNSSAAVLSGNVMGHARGGSGDTEEGLKEVRMHGIDAFEQGAARGGEEERAVEEIRSRIRGWSVSERNEIGIGVVSEVCFAETPEGNSVGCGKGILGG</sequence>
<dbReference type="Pfam" id="PF20684">
    <property type="entry name" value="Fung_rhodopsin"/>
    <property type="match status" value="1"/>
</dbReference>
<protein>
    <recommendedName>
        <fullName evidence="7">Rhodopsin domain-containing protein</fullName>
    </recommendedName>
</protein>
<dbReference type="Proteomes" id="UP000235371">
    <property type="component" value="Unassembled WGS sequence"/>
</dbReference>
<feature type="transmembrane region" description="Helical" evidence="6">
    <location>
        <begin position="120"/>
        <end position="141"/>
    </location>
</feature>
<evidence type="ECO:0000256" key="5">
    <source>
        <dbReference type="ARBA" id="ARBA00038359"/>
    </source>
</evidence>
<dbReference type="AlphaFoldDB" id="A0A2J6SPY7"/>
<feature type="domain" description="Rhodopsin" evidence="7">
    <location>
        <begin position="62"/>
        <end position="262"/>
    </location>
</feature>
<reference evidence="8 9" key="1">
    <citation type="submission" date="2016-04" db="EMBL/GenBank/DDBJ databases">
        <title>A degradative enzymes factory behind the ericoid mycorrhizal symbiosis.</title>
        <authorList>
            <consortium name="DOE Joint Genome Institute"/>
            <person name="Martino E."/>
            <person name="Morin E."/>
            <person name="Grelet G."/>
            <person name="Kuo A."/>
            <person name="Kohler A."/>
            <person name="Daghino S."/>
            <person name="Barry K."/>
            <person name="Choi C."/>
            <person name="Cichocki N."/>
            <person name="Clum A."/>
            <person name="Copeland A."/>
            <person name="Hainaut M."/>
            <person name="Haridas S."/>
            <person name="Labutti K."/>
            <person name="Lindquist E."/>
            <person name="Lipzen A."/>
            <person name="Khouja H.-R."/>
            <person name="Murat C."/>
            <person name="Ohm R."/>
            <person name="Olson A."/>
            <person name="Spatafora J."/>
            <person name="Veneault-Fourrey C."/>
            <person name="Henrissat B."/>
            <person name="Grigoriev I."/>
            <person name="Martin F."/>
            <person name="Perotto S."/>
        </authorList>
    </citation>
    <scope>NUCLEOTIDE SEQUENCE [LARGE SCALE GENOMIC DNA]</scope>
    <source>
        <strain evidence="8 9">E</strain>
    </source>
</reference>
<dbReference type="InterPro" id="IPR049326">
    <property type="entry name" value="Rhodopsin_dom_fungi"/>
</dbReference>
<feature type="transmembrane region" description="Helical" evidence="6">
    <location>
        <begin position="199"/>
        <end position="224"/>
    </location>
</feature>
<dbReference type="InParanoid" id="A0A2J6SPY7"/>
<name>A0A2J6SPY7_9HELO</name>
<evidence type="ECO:0000256" key="6">
    <source>
        <dbReference type="SAM" id="Phobius"/>
    </source>
</evidence>
<dbReference type="OrthoDB" id="444631at2759"/>
<keyword evidence="3 6" id="KW-1133">Transmembrane helix</keyword>
<keyword evidence="2 6" id="KW-0812">Transmembrane</keyword>